<feature type="non-terminal residue" evidence="3">
    <location>
        <position position="218"/>
    </location>
</feature>
<accession>A0AAI8VSL9</accession>
<evidence type="ECO:0000313" key="3">
    <source>
        <dbReference type="EMBL" id="CAJ2510327.1"/>
    </source>
</evidence>
<feature type="repeat" description="TPR" evidence="1">
    <location>
        <begin position="138"/>
        <end position="171"/>
    </location>
</feature>
<dbReference type="PROSITE" id="PS50005">
    <property type="entry name" value="TPR"/>
    <property type="match status" value="1"/>
</dbReference>
<evidence type="ECO:0000313" key="4">
    <source>
        <dbReference type="Proteomes" id="UP001295740"/>
    </source>
</evidence>
<sequence length="218" mass="23967">MNDNLQWLGEWPKADDSKYLLGPGELFCRTKAKGRLCATEKAFSCMKALKLHAGRHDMVKFKPPGQGDTSIRSADDVAVCYAISTFSTIFRMLPSPPSSSFKMIQYSNNPRTCYFGVKPPSLPTSPTSSVQDRRRDRTGQLLESGKLHYSLGELGKAAACFERAIGLTPSSSGVLDRAAEIPTPFPPSKNRTRPGDWTCHSLVFHALIDLSLPPPHRG</sequence>
<comment type="caution">
    <text evidence="3">The sequence shown here is derived from an EMBL/GenBank/DDBJ whole genome shotgun (WGS) entry which is preliminary data.</text>
</comment>
<feature type="region of interest" description="Disordered" evidence="2">
    <location>
        <begin position="117"/>
        <end position="136"/>
    </location>
</feature>
<organism evidence="3 4">
    <name type="scientific">Anthostomella pinea</name>
    <dbReference type="NCBI Taxonomy" id="933095"/>
    <lineage>
        <taxon>Eukaryota</taxon>
        <taxon>Fungi</taxon>
        <taxon>Dikarya</taxon>
        <taxon>Ascomycota</taxon>
        <taxon>Pezizomycotina</taxon>
        <taxon>Sordariomycetes</taxon>
        <taxon>Xylariomycetidae</taxon>
        <taxon>Xylariales</taxon>
        <taxon>Xylariaceae</taxon>
        <taxon>Anthostomella</taxon>
    </lineage>
</organism>
<name>A0AAI8VSL9_9PEZI</name>
<dbReference type="Proteomes" id="UP001295740">
    <property type="component" value="Unassembled WGS sequence"/>
</dbReference>
<gene>
    <name evidence="3" type="ORF">KHLLAP_LOCUS10795</name>
</gene>
<dbReference type="InterPro" id="IPR019734">
    <property type="entry name" value="TPR_rpt"/>
</dbReference>
<reference evidence="3" key="1">
    <citation type="submission" date="2023-10" db="EMBL/GenBank/DDBJ databases">
        <authorList>
            <person name="Hackl T."/>
        </authorList>
    </citation>
    <scope>NUCLEOTIDE SEQUENCE</scope>
</reference>
<dbReference type="AlphaFoldDB" id="A0AAI8VSL9"/>
<evidence type="ECO:0000256" key="2">
    <source>
        <dbReference type="SAM" id="MobiDB-lite"/>
    </source>
</evidence>
<keyword evidence="4" id="KW-1185">Reference proteome</keyword>
<keyword evidence="1" id="KW-0802">TPR repeat</keyword>
<dbReference type="EMBL" id="CAUWAG010000014">
    <property type="protein sequence ID" value="CAJ2510327.1"/>
    <property type="molecule type" value="Genomic_DNA"/>
</dbReference>
<proteinExistence type="predicted"/>
<evidence type="ECO:0000256" key="1">
    <source>
        <dbReference type="PROSITE-ProRule" id="PRU00339"/>
    </source>
</evidence>
<protein>
    <submittedName>
        <fullName evidence="3">Uu.00g050300.m01.CDS01</fullName>
    </submittedName>
</protein>